<dbReference type="InterPro" id="IPR034754">
    <property type="entry name" value="GEMIN8"/>
</dbReference>
<feature type="compositionally biased region" description="Low complexity" evidence="1">
    <location>
        <begin position="170"/>
        <end position="180"/>
    </location>
</feature>
<evidence type="ECO:0000256" key="1">
    <source>
        <dbReference type="SAM" id="MobiDB-lite"/>
    </source>
</evidence>
<dbReference type="Pfam" id="PF15348">
    <property type="entry name" value="GEMIN8"/>
    <property type="match status" value="1"/>
</dbReference>
<gene>
    <name evidence="2" type="ORF">OFUS_LOCUS4172</name>
</gene>
<sequence>MVMMMNELTPTENASPSLDSDELMGTETETDGNESQKDIDSRSKIKNKPSKASAISEQYKNMKSLPGKLLVDFNSFDGVWYHHPVFKKYWEQYHMCMEWQKKHAETYNNIIKKQWSDWMAQTSQVSKSYTQVYRNAVPQTNNKTLGENNKRTQRRKRKGKKKRRRKEEMSPVASSSMVDSSDYEYDTEEQIYEITEELKSFFETTKLHKESRRKEKAAMRKSEKEEPNEYVNIEKATMKSQHATTSAPTERPGARRTSEMRQLYGKSAAMIHGMETAIQLTYDRNCDIVQPKLWPNMPLNISFST</sequence>
<feature type="compositionally biased region" description="Basic residues" evidence="1">
    <location>
        <begin position="151"/>
        <end position="165"/>
    </location>
</feature>
<organism evidence="2 3">
    <name type="scientific">Owenia fusiformis</name>
    <name type="common">Polychaete worm</name>
    <dbReference type="NCBI Taxonomy" id="6347"/>
    <lineage>
        <taxon>Eukaryota</taxon>
        <taxon>Metazoa</taxon>
        <taxon>Spiralia</taxon>
        <taxon>Lophotrochozoa</taxon>
        <taxon>Annelida</taxon>
        <taxon>Polychaeta</taxon>
        <taxon>Sedentaria</taxon>
        <taxon>Canalipalpata</taxon>
        <taxon>Sabellida</taxon>
        <taxon>Oweniida</taxon>
        <taxon>Oweniidae</taxon>
        <taxon>Owenia</taxon>
    </lineage>
</organism>
<dbReference type="PANTHER" id="PTHR16238">
    <property type="entry name" value="GEM-ASSOCIATED PROTEIN 8"/>
    <property type="match status" value="1"/>
</dbReference>
<feature type="compositionally biased region" description="Basic and acidic residues" evidence="1">
    <location>
        <begin position="34"/>
        <end position="43"/>
    </location>
</feature>
<accession>A0A8S4N6P8</accession>
<feature type="compositionally biased region" description="Polar residues" evidence="1">
    <location>
        <begin position="135"/>
        <end position="147"/>
    </location>
</feature>
<evidence type="ECO:0008006" key="4">
    <source>
        <dbReference type="Google" id="ProtNLM"/>
    </source>
</evidence>
<comment type="caution">
    <text evidence="2">The sequence shown here is derived from an EMBL/GenBank/DDBJ whole genome shotgun (WGS) entry which is preliminary data.</text>
</comment>
<dbReference type="AlphaFoldDB" id="A0A8S4N6P8"/>
<dbReference type="GO" id="GO:0000387">
    <property type="term" value="P:spliceosomal snRNP assembly"/>
    <property type="evidence" value="ECO:0007669"/>
    <property type="project" value="InterPro"/>
</dbReference>
<feature type="compositionally biased region" description="Polar residues" evidence="1">
    <location>
        <begin position="8"/>
        <end position="18"/>
    </location>
</feature>
<feature type="region of interest" description="Disordered" evidence="1">
    <location>
        <begin position="1"/>
        <end position="52"/>
    </location>
</feature>
<protein>
    <recommendedName>
        <fullName evidence="4">Gem-associated protein 8</fullName>
    </recommendedName>
</protein>
<dbReference type="OrthoDB" id="5989213at2759"/>
<dbReference type="EMBL" id="CAIIXF020000002">
    <property type="protein sequence ID" value="CAH1777069.1"/>
    <property type="molecule type" value="Genomic_DNA"/>
</dbReference>
<name>A0A8S4N6P8_OWEFU</name>
<evidence type="ECO:0000313" key="2">
    <source>
        <dbReference type="EMBL" id="CAH1777069.1"/>
    </source>
</evidence>
<proteinExistence type="predicted"/>
<dbReference type="GO" id="GO:0032797">
    <property type="term" value="C:SMN complex"/>
    <property type="evidence" value="ECO:0007669"/>
    <property type="project" value="InterPro"/>
</dbReference>
<feature type="compositionally biased region" description="Polar residues" evidence="1">
    <location>
        <begin position="238"/>
        <end position="248"/>
    </location>
</feature>
<evidence type="ECO:0000313" key="3">
    <source>
        <dbReference type="Proteomes" id="UP000749559"/>
    </source>
</evidence>
<reference evidence="2" key="1">
    <citation type="submission" date="2022-03" db="EMBL/GenBank/DDBJ databases">
        <authorList>
            <person name="Martin C."/>
        </authorList>
    </citation>
    <scope>NUCLEOTIDE SEQUENCE</scope>
</reference>
<feature type="compositionally biased region" description="Acidic residues" evidence="1">
    <location>
        <begin position="19"/>
        <end position="32"/>
    </location>
</feature>
<dbReference type="PANTHER" id="PTHR16238:SF7">
    <property type="entry name" value="GEM-ASSOCIATED PROTEIN 8"/>
    <property type="match status" value="1"/>
</dbReference>
<keyword evidence="3" id="KW-1185">Reference proteome</keyword>
<feature type="compositionally biased region" description="Basic and acidic residues" evidence="1">
    <location>
        <begin position="206"/>
        <end position="227"/>
    </location>
</feature>
<feature type="region of interest" description="Disordered" evidence="1">
    <location>
        <begin position="206"/>
        <end position="258"/>
    </location>
</feature>
<dbReference type="Proteomes" id="UP000749559">
    <property type="component" value="Unassembled WGS sequence"/>
</dbReference>
<feature type="region of interest" description="Disordered" evidence="1">
    <location>
        <begin position="135"/>
        <end position="184"/>
    </location>
</feature>